<protein>
    <recommendedName>
        <fullName evidence="1">RES domain-containing protein</fullName>
    </recommendedName>
</protein>
<evidence type="ECO:0000259" key="1">
    <source>
        <dbReference type="SMART" id="SM00953"/>
    </source>
</evidence>
<evidence type="ECO:0000313" key="2">
    <source>
        <dbReference type="EMBL" id="MFK4448495.1"/>
    </source>
</evidence>
<sequence length="227" mass="25523">MSDSSEQTEHRYCPLPPDGFCKAALPAFELNLASTQLLRIHRTARHPIHYNRRSTSPDVFRFDAPDDRYGVLYAALSFDVCMAETVMRGRYQGKDVRIPHLIAESDITERSVALLGFEEARVLRLADLTQPLWHLGFDTRVLAVGDYATPNLWGAAIHDNPANFDGIYFVSRFANQPSIGIFSDRAVLVRRGESIPLAAYPELAPFLDRFNIGLADPTGDDWRAETK</sequence>
<dbReference type="RefSeq" id="WP_404614836.1">
    <property type="nucleotide sequence ID" value="NZ_JBIYDN010000052.1"/>
</dbReference>
<comment type="caution">
    <text evidence="2">The sequence shown here is derived from an EMBL/GenBank/DDBJ whole genome shotgun (WGS) entry which is preliminary data.</text>
</comment>
<gene>
    <name evidence="2" type="ORF">ABH943_008539</name>
</gene>
<reference evidence="2 3" key="1">
    <citation type="submission" date="2024-11" db="EMBL/GenBank/DDBJ databases">
        <title>Using genomics to understand microbial adaptation to soil warming.</title>
        <authorList>
            <person name="Deangelis K.M. PhD."/>
        </authorList>
    </citation>
    <scope>NUCLEOTIDE SEQUENCE [LARGE SCALE GENOMIC DNA]</scope>
    <source>
        <strain evidence="2 3">GAS97</strain>
    </source>
</reference>
<evidence type="ECO:0000313" key="3">
    <source>
        <dbReference type="Proteomes" id="UP001620514"/>
    </source>
</evidence>
<dbReference type="EMBL" id="JBIYDN010000052">
    <property type="protein sequence ID" value="MFK4448495.1"/>
    <property type="molecule type" value="Genomic_DNA"/>
</dbReference>
<dbReference type="Pfam" id="PF08808">
    <property type="entry name" value="RES"/>
    <property type="match status" value="1"/>
</dbReference>
<feature type="domain" description="RES" evidence="1">
    <location>
        <begin position="51"/>
        <end position="193"/>
    </location>
</feature>
<name>A0ABW8N181_9BURK</name>
<dbReference type="InterPro" id="IPR014914">
    <property type="entry name" value="RES_dom"/>
</dbReference>
<dbReference type="SMART" id="SM00953">
    <property type="entry name" value="RES"/>
    <property type="match status" value="1"/>
</dbReference>
<keyword evidence="3" id="KW-1185">Reference proteome</keyword>
<accession>A0ABW8N181</accession>
<organism evidence="2 3">
    <name type="scientific">Caballeronia udeis</name>
    <dbReference type="NCBI Taxonomy" id="1232866"/>
    <lineage>
        <taxon>Bacteria</taxon>
        <taxon>Pseudomonadati</taxon>
        <taxon>Pseudomonadota</taxon>
        <taxon>Betaproteobacteria</taxon>
        <taxon>Burkholderiales</taxon>
        <taxon>Burkholderiaceae</taxon>
        <taxon>Caballeronia</taxon>
    </lineage>
</organism>
<proteinExistence type="predicted"/>
<dbReference type="Proteomes" id="UP001620514">
    <property type="component" value="Unassembled WGS sequence"/>
</dbReference>